<name>A0A8A1V424_STRR1</name>
<proteinExistence type="predicted"/>
<reference evidence="1" key="2">
    <citation type="submission" date="2020-01" db="EMBL/GenBank/DDBJ databases">
        <authorList>
            <person name="Algora L."/>
            <person name="Schniete J.K."/>
            <person name="MacFadyen A."/>
            <person name="Hoskisson P.A."/>
            <person name="Hunter I.S."/>
            <person name="Herron P.R."/>
        </authorList>
    </citation>
    <scope>NUCLEOTIDE SEQUENCE</scope>
    <source>
        <strain evidence="1">ATCC 10970</strain>
    </source>
</reference>
<dbReference type="Proteomes" id="UP000011074">
    <property type="component" value="Chromosome"/>
</dbReference>
<sequence>MPYWITLVRRLPGRTLSETLDQRAAAWDGEVDFERNPMNLTPDRRAAWDEIVRRVSAEIGPVSVEEYPCNLTLDRNGPVGRIQLDYDGDSADIEFAYRHFGEAARQIVVEAYRLAGIVEDITGLVGFDCQTERPTAEGDIDAAAALLGGVSHWAQTEIPRMLAENRPGTAP</sequence>
<reference evidence="1" key="1">
    <citation type="submission" date="2012-12" db="EMBL/GenBank/DDBJ databases">
        <authorList>
            <person name="Pethick F.E."/>
            <person name="MacFadyen A.C."/>
            <person name="Tang Z."/>
            <person name="Sangal V."/>
            <person name="Tze-Tze L."/>
            <person name="Chu J."/>
            <person name="Guo M."/>
            <person name="Kirby R."/>
            <person name="Hoskisson P.A."/>
            <person name="Herron P.R."/>
            <person name="Hunter I.S."/>
        </authorList>
    </citation>
    <scope>NUCLEOTIDE SEQUENCE</scope>
    <source>
        <strain evidence="1">ATCC 10970</strain>
    </source>
</reference>
<dbReference type="RefSeq" id="WP_043978182.1">
    <property type="nucleotide sequence ID" value="NZ_CP048261.1"/>
</dbReference>
<protein>
    <submittedName>
        <fullName evidence="1">Uncharacterized protein</fullName>
    </submittedName>
</protein>
<accession>A0A8A1V424</accession>
<evidence type="ECO:0000313" key="1">
    <source>
        <dbReference type="EMBL" id="QST85474.1"/>
    </source>
</evidence>
<dbReference type="AlphaFoldDB" id="A0A8A1V424"/>
<gene>
    <name evidence="1" type="ORF">SRIM_039955</name>
</gene>
<dbReference type="EMBL" id="CP048261">
    <property type="protein sequence ID" value="QST85474.1"/>
    <property type="molecule type" value="Genomic_DNA"/>
</dbReference>
<evidence type="ECO:0000313" key="2">
    <source>
        <dbReference type="Proteomes" id="UP000011074"/>
    </source>
</evidence>
<organism evidence="1 2">
    <name type="scientific">Streptomyces rimosus subsp. rimosus (strain ATCC 10970 / DSM 40260 / JCM 4667 / NRRL 2234)</name>
    <dbReference type="NCBI Taxonomy" id="1265868"/>
    <lineage>
        <taxon>Bacteria</taxon>
        <taxon>Bacillati</taxon>
        <taxon>Actinomycetota</taxon>
        <taxon>Actinomycetes</taxon>
        <taxon>Kitasatosporales</taxon>
        <taxon>Streptomycetaceae</taxon>
        <taxon>Streptomyces</taxon>
    </lineage>
</organism>
<dbReference type="GeneID" id="66860296"/>
<reference evidence="1" key="3">
    <citation type="journal article" date="2021" name="bioRxiv">
        <title>Bilateral symmetry of linear streptomycete chromosomes.</title>
        <authorList>
            <person name="Algora-Gallardo L."/>
            <person name="Schniete J.K."/>
            <person name="Mark D.R."/>
            <person name="Hunter I.S."/>
            <person name="Herron P.R."/>
        </authorList>
    </citation>
    <scope>NUCLEOTIDE SEQUENCE</scope>
    <source>
        <strain evidence="1">ATCC 10970</strain>
    </source>
</reference>